<keyword evidence="1" id="KW-0472">Membrane</keyword>
<feature type="transmembrane region" description="Helical" evidence="1">
    <location>
        <begin position="190"/>
        <end position="211"/>
    </location>
</feature>
<dbReference type="PROSITE" id="PS51318">
    <property type="entry name" value="TAT"/>
    <property type="match status" value="1"/>
</dbReference>
<sequence>MTDTPRLIEQLAARATPVRPLASPGRRTLLWLALAFAVIATLLLLRGGMEPGALADPAARLQWGASLLAGVLAAYATFQVSVPGRAASWAWLPVPAVLAWLAGLGWGCLREHARLGDAAWQFHAGSAECAWAITVVSLPLALVMLLVVRHAGAVRPALTALLAMLGTAALSSAGVTLVHDAGETMAMVLLWHLGVVVLLSLLSLLAGRPLLGWIGHARPRP</sequence>
<dbReference type="InterPro" id="IPR006311">
    <property type="entry name" value="TAT_signal"/>
</dbReference>
<evidence type="ECO:0000313" key="3">
    <source>
        <dbReference type="Proteomes" id="UP000552587"/>
    </source>
</evidence>
<feature type="transmembrane region" description="Helical" evidence="1">
    <location>
        <begin position="90"/>
        <end position="109"/>
    </location>
</feature>
<name>A0A7W3YEP8_9GAMM</name>
<evidence type="ECO:0000313" key="2">
    <source>
        <dbReference type="EMBL" id="MBB1088426.1"/>
    </source>
</evidence>
<gene>
    <name evidence="2" type="ORF">H4F99_07975</name>
</gene>
<feature type="transmembrane region" description="Helical" evidence="1">
    <location>
        <begin position="160"/>
        <end position="178"/>
    </location>
</feature>
<proteinExistence type="predicted"/>
<reference evidence="2 3" key="1">
    <citation type="submission" date="2020-07" db="EMBL/GenBank/DDBJ databases">
        <authorList>
            <person name="Xu S."/>
            <person name="Li A."/>
        </authorList>
    </citation>
    <scope>NUCLEOTIDE SEQUENCE [LARGE SCALE GENOMIC DNA]</scope>
    <source>
        <strain evidence="2 3">SG-8</strain>
    </source>
</reference>
<feature type="transmembrane region" description="Helical" evidence="1">
    <location>
        <begin position="129"/>
        <end position="148"/>
    </location>
</feature>
<dbReference type="EMBL" id="JACHTE010000005">
    <property type="protein sequence ID" value="MBB1088426.1"/>
    <property type="molecule type" value="Genomic_DNA"/>
</dbReference>
<organism evidence="2 3">
    <name type="scientific">Marilutibacter penaei</name>
    <dbReference type="NCBI Taxonomy" id="2759900"/>
    <lineage>
        <taxon>Bacteria</taxon>
        <taxon>Pseudomonadati</taxon>
        <taxon>Pseudomonadota</taxon>
        <taxon>Gammaproteobacteria</taxon>
        <taxon>Lysobacterales</taxon>
        <taxon>Lysobacteraceae</taxon>
        <taxon>Marilutibacter</taxon>
    </lineage>
</organism>
<protein>
    <submittedName>
        <fullName evidence="2">DUF1109 family protein</fullName>
    </submittedName>
</protein>
<dbReference type="Proteomes" id="UP000552587">
    <property type="component" value="Unassembled WGS sequence"/>
</dbReference>
<keyword evidence="1" id="KW-0812">Transmembrane</keyword>
<evidence type="ECO:0000256" key="1">
    <source>
        <dbReference type="SAM" id="Phobius"/>
    </source>
</evidence>
<dbReference type="AlphaFoldDB" id="A0A7W3YEP8"/>
<comment type="caution">
    <text evidence="2">The sequence shown here is derived from an EMBL/GenBank/DDBJ whole genome shotgun (WGS) entry which is preliminary data.</text>
</comment>
<dbReference type="RefSeq" id="WP_182669209.1">
    <property type="nucleotide sequence ID" value="NZ_JACHTE010000005.1"/>
</dbReference>
<feature type="transmembrane region" description="Helical" evidence="1">
    <location>
        <begin position="61"/>
        <end position="78"/>
    </location>
</feature>
<dbReference type="Pfam" id="PF06532">
    <property type="entry name" value="NrsF"/>
    <property type="match status" value="1"/>
</dbReference>
<accession>A0A7W3YEP8</accession>
<keyword evidence="3" id="KW-1185">Reference proteome</keyword>
<dbReference type="InterPro" id="IPR009495">
    <property type="entry name" value="NrsF"/>
</dbReference>
<feature type="transmembrane region" description="Helical" evidence="1">
    <location>
        <begin position="29"/>
        <end position="49"/>
    </location>
</feature>
<keyword evidence="1" id="KW-1133">Transmembrane helix</keyword>